<dbReference type="Gene3D" id="1.25.10.10">
    <property type="entry name" value="Leucine-rich Repeat Variant"/>
    <property type="match status" value="2"/>
</dbReference>
<dbReference type="AlphaFoldDB" id="A0A9D3P0R6"/>
<dbReference type="OrthoDB" id="409644at2759"/>
<evidence type="ECO:0000313" key="2">
    <source>
        <dbReference type="EMBL" id="KAG7331966.1"/>
    </source>
</evidence>
<dbReference type="InterPro" id="IPR011989">
    <property type="entry name" value="ARM-like"/>
</dbReference>
<protein>
    <recommendedName>
        <fullName evidence="4">Radial spoke head 14 homolog</fullName>
    </recommendedName>
</protein>
<proteinExistence type="predicted"/>
<dbReference type="PANTHER" id="PTHR15599">
    <property type="entry name" value="RTDR1"/>
    <property type="match status" value="1"/>
</dbReference>
<dbReference type="Proteomes" id="UP000824219">
    <property type="component" value="Linkage Group LG05"/>
</dbReference>
<evidence type="ECO:0008006" key="4">
    <source>
        <dbReference type="Google" id="ProtNLM"/>
    </source>
</evidence>
<accession>A0A9D3P0R6</accession>
<dbReference type="SUPFAM" id="SSF48371">
    <property type="entry name" value="ARM repeat"/>
    <property type="match status" value="1"/>
</dbReference>
<organism evidence="2 3">
    <name type="scientific">Hemibagrus wyckioides</name>
    <dbReference type="NCBI Taxonomy" id="337641"/>
    <lineage>
        <taxon>Eukaryota</taxon>
        <taxon>Metazoa</taxon>
        <taxon>Chordata</taxon>
        <taxon>Craniata</taxon>
        <taxon>Vertebrata</taxon>
        <taxon>Euteleostomi</taxon>
        <taxon>Actinopterygii</taxon>
        <taxon>Neopterygii</taxon>
        <taxon>Teleostei</taxon>
        <taxon>Ostariophysi</taxon>
        <taxon>Siluriformes</taxon>
        <taxon>Bagridae</taxon>
        <taxon>Hemibagrus</taxon>
    </lineage>
</organism>
<feature type="repeat" description="ARM" evidence="1">
    <location>
        <begin position="235"/>
        <end position="277"/>
    </location>
</feature>
<dbReference type="Pfam" id="PF00514">
    <property type="entry name" value="Arm"/>
    <property type="match status" value="2"/>
</dbReference>
<dbReference type="PROSITE" id="PS50176">
    <property type="entry name" value="ARM_REPEAT"/>
    <property type="match status" value="1"/>
</dbReference>
<dbReference type="SMART" id="SM00185">
    <property type="entry name" value="ARM"/>
    <property type="match status" value="4"/>
</dbReference>
<comment type="caution">
    <text evidence="2">The sequence shown here is derived from an EMBL/GenBank/DDBJ whole genome shotgun (WGS) entry which is preliminary data.</text>
</comment>
<evidence type="ECO:0000256" key="1">
    <source>
        <dbReference type="PROSITE-ProRule" id="PRU00259"/>
    </source>
</evidence>
<gene>
    <name evidence="2" type="ORF">KOW79_003800</name>
</gene>
<dbReference type="InterPro" id="IPR042856">
    <property type="entry name" value="RSP14"/>
</dbReference>
<dbReference type="InterPro" id="IPR016024">
    <property type="entry name" value="ARM-type_fold"/>
</dbReference>
<dbReference type="InterPro" id="IPR000225">
    <property type="entry name" value="Armadillo"/>
</dbReference>
<evidence type="ECO:0000313" key="3">
    <source>
        <dbReference type="Proteomes" id="UP000824219"/>
    </source>
</evidence>
<dbReference type="EMBL" id="JAHKSW010000005">
    <property type="protein sequence ID" value="KAG7331966.1"/>
    <property type="molecule type" value="Genomic_DNA"/>
</dbReference>
<sequence length="403" mass="43983">MAGTRISERLPPLIDASRAPVAFGKRALPRLITQLQAEELDIRQGALCSLCDLLHDPERAYEALHHGTDVTAGCLERLKVLLKDDDIMVRTKTTEVLHQLVTHSVGRETVLQCDALSPLSELLDEPEEGCRENVHRVLKMMSEFPAAVVCMVSLGLVPRLVMKVAVEHENIRELVLSTLSCCMRHDALPALASDAVTVLKEQLRHPSTHIRRAASSAMMAVCVPAEGKLRVCEQEVVPVLVKLLSDDDTEVQANAAGALMYTTVITQGKYQALDAGALPPLLGLVDSEDVALCANALRALTCLAQAPSGRAQLIHNLPQLEARLSHPTSIVQRAAATAIQVAKKQTRLNSNTGKNIYTNRRDYCPRAYLGGKARDGKKRGTYRTGVDPGRLFITDMKLFTDSV</sequence>
<name>A0A9D3P0R6_9TELE</name>
<dbReference type="PANTHER" id="PTHR15599:SF1">
    <property type="entry name" value="RADIAL SPOKE HEAD 14 HOMOLOG"/>
    <property type="match status" value="1"/>
</dbReference>
<keyword evidence="3" id="KW-1185">Reference proteome</keyword>
<reference evidence="2 3" key="1">
    <citation type="submission" date="2021-06" db="EMBL/GenBank/DDBJ databases">
        <title>Chromosome-level genome assembly of the red-tail catfish (Hemibagrus wyckioides).</title>
        <authorList>
            <person name="Shao F."/>
        </authorList>
    </citation>
    <scope>NUCLEOTIDE SEQUENCE [LARGE SCALE GENOMIC DNA]</scope>
    <source>
        <strain evidence="2">EC202008001</strain>
        <tissue evidence="2">Blood</tissue>
    </source>
</reference>